<gene>
    <name evidence="2" type="ORF">PR048_003152</name>
</gene>
<feature type="compositionally biased region" description="Low complexity" evidence="1">
    <location>
        <begin position="245"/>
        <end position="254"/>
    </location>
</feature>
<sequence>MRRRQSVYLIFSLCVNYGSDTADEHCRSQAVVLASSWVAPCERLDIRLKLLKSLGFGRRFSSAVTEGGHSCCNLQRSLLDDHQPMECLVDFAAVKSISPCKRIYNQSRDLQNSPYYLGTRSSQHSHGVLSGNHGKPEQGLSPVLPNASRRFEEAAVAWRIERHASHQGESGSIPGGIAPEFSQWESCRMMPLVGEFPWASPVTSILAFWRCSILTSFQPHRLSRLNVKSPQTSPQPHTPPRSIRHTIPTTPPRSTSREGVGGGIPSLIMSDSHARQSSRTDTNYGCSQANRFPASIPAYRFESRGEEQFTTTRVPSITPRYRGHHWITSFPIARRDAARRALANQSEAANCRRRRRRTRCMKSWRCDTFVGVGQRIALQVFWKGYQMAARSVSPAAGVRTSHRSIVKTALRIVARRVEHVVITLTGGVAAEMKQPKQFSDGDSLPKISGVWRTVASIGMQGGGGDSRKTNRPAASSGTIPTCKNQGVARAGIEPGAVYPLSHRSPLNSKKCPLTRVVKNCRTTANSPLIQDGGKNFPSERAGARERLFARQEVSRRSLRKSAVRVTRSTQCAAISRRRGPAIEKISNRSGGARKQFRFLEEHGTAQFSNRSLRASFAATPRSVCPPATPTMGDTFPATPPWQRAIRPRPPLGQLAPLSGACRNKMRVRGPLKRICLPQTQRMPDRGKCLVFSGKFFYLAGKWKKFSRNENSDRMVLSQWFPDRRRGGRVGRHPERGGGLWLHQPVLEATIVVLSSANSSGHSRSWPSRRQLEWCS</sequence>
<evidence type="ECO:0000313" key="3">
    <source>
        <dbReference type="Proteomes" id="UP001159363"/>
    </source>
</evidence>
<evidence type="ECO:0000313" key="2">
    <source>
        <dbReference type="EMBL" id="KAJ8897802.1"/>
    </source>
</evidence>
<dbReference type="Proteomes" id="UP001159363">
    <property type="component" value="Chromosome 1"/>
</dbReference>
<comment type="caution">
    <text evidence="2">The sequence shown here is derived from an EMBL/GenBank/DDBJ whole genome shotgun (WGS) entry which is preliminary data.</text>
</comment>
<feature type="region of interest" description="Disordered" evidence="1">
    <location>
        <begin position="121"/>
        <end position="144"/>
    </location>
</feature>
<dbReference type="EMBL" id="JARBHB010000001">
    <property type="protein sequence ID" value="KAJ8897802.1"/>
    <property type="molecule type" value="Genomic_DNA"/>
</dbReference>
<feature type="region of interest" description="Disordered" evidence="1">
    <location>
        <begin position="225"/>
        <end position="286"/>
    </location>
</feature>
<organism evidence="2 3">
    <name type="scientific">Dryococelus australis</name>
    <dbReference type="NCBI Taxonomy" id="614101"/>
    <lineage>
        <taxon>Eukaryota</taxon>
        <taxon>Metazoa</taxon>
        <taxon>Ecdysozoa</taxon>
        <taxon>Arthropoda</taxon>
        <taxon>Hexapoda</taxon>
        <taxon>Insecta</taxon>
        <taxon>Pterygota</taxon>
        <taxon>Neoptera</taxon>
        <taxon>Polyneoptera</taxon>
        <taxon>Phasmatodea</taxon>
        <taxon>Verophasmatodea</taxon>
        <taxon>Anareolatae</taxon>
        <taxon>Phasmatidae</taxon>
        <taxon>Eurycanthinae</taxon>
        <taxon>Dryococelus</taxon>
    </lineage>
</organism>
<feature type="region of interest" description="Disordered" evidence="1">
    <location>
        <begin position="458"/>
        <end position="482"/>
    </location>
</feature>
<reference evidence="2 3" key="1">
    <citation type="submission" date="2023-02" db="EMBL/GenBank/DDBJ databases">
        <title>LHISI_Scaffold_Assembly.</title>
        <authorList>
            <person name="Stuart O.P."/>
            <person name="Cleave R."/>
            <person name="Magrath M.J.L."/>
            <person name="Mikheyev A.S."/>
        </authorList>
    </citation>
    <scope>NUCLEOTIDE SEQUENCE [LARGE SCALE GENOMIC DNA]</scope>
    <source>
        <strain evidence="2">Daus_M_001</strain>
        <tissue evidence="2">Leg muscle</tissue>
    </source>
</reference>
<accession>A0ABQ9IMU2</accession>
<name>A0ABQ9IMU2_9NEOP</name>
<evidence type="ECO:0000256" key="1">
    <source>
        <dbReference type="SAM" id="MobiDB-lite"/>
    </source>
</evidence>
<protein>
    <submittedName>
        <fullName evidence="2">Uncharacterized protein</fullName>
    </submittedName>
</protein>
<feature type="compositionally biased region" description="Polar residues" evidence="1">
    <location>
        <begin position="472"/>
        <end position="482"/>
    </location>
</feature>
<keyword evidence="3" id="KW-1185">Reference proteome</keyword>
<proteinExistence type="predicted"/>
<feature type="compositionally biased region" description="Polar residues" evidence="1">
    <location>
        <begin position="275"/>
        <end position="286"/>
    </location>
</feature>